<reference evidence="1 2" key="1">
    <citation type="submission" date="2019-02" db="EMBL/GenBank/DDBJ databases">
        <authorList>
            <consortium name="Pathogen Informatics"/>
        </authorList>
    </citation>
    <scope>NUCLEOTIDE SEQUENCE [LARGE SCALE GENOMIC DNA]</scope>
    <source>
        <strain evidence="1 2">3012STDY7089603</strain>
    </source>
</reference>
<dbReference type="RefSeq" id="WP_131748885.1">
    <property type="nucleotide sequence ID" value="NZ_CAACYI010000001.1"/>
</dbReference>
<evidence type="ECO:0000313" key="2">
    <source>
        <dbReference type="Proteomes" id="UP000377798"/>
    </source>
</evidence>
<dbReference type="EMBL" id="CAACYI010000001">
    <property type="protein sequence ID" value="VFB16295.1"/>
    <property type="molecule type" value="Genomic_DNA"/>
</dbReference>
<proteinExistence type="predicted"/>
<name>A0A8H2MEP7_9FIRM</name>
<gene>
    <name evidence="1" type="ORF">NCTC13150_00816</name>
</gene>
<sequence>MDTENRQALKFYKRRSKLIADYTRGEMSKREFILNNFQLAHQMSGPYVKVDSFEKALFNYQYYNCMAKHYSMLAGQCKRNKKNKRAYNHYSSLGNSFYEKKDDVVCRILELLNYEFIQAYPIRTDSKRLDDRLFEIVALRQKEAIFHSMSPKIRKILCDKGLFDINKRPSLISKYINDTY</sequence>
<dbReference type="InterPro" id="IPR046590">
    <property type="entry name" value="DUF6648"/>
</dbReference>
<comment type="caution">
    <text evidence="1">The sequence shown here is derived from an EMBL/GenBank/DDBJ whole genome shotgun (WGS) entry which is preliminary data.</text>
</comment>
<accession>A0A8H2MEP7</accession>
<dbReference type="Proteomes" id="UP000377798">
    <property type="component" value="Unassembled WGS sequence"/>
</dbReference>
<organism evidence="1 2">
    <name type="scientific">Urinicoccus massiliensis</name>
    <dbReference type="NCBI Taxonomy" id="1723382"/>
    <lineage>
        <taxon>Bacteria</taxon>
        <taxon>Bacillati</taxon>
        <taxon>Bacillota</taxon>
        <taxon>Tissierellia</taxon>
        <taxon>Tissierellales</taxon>
        <taxon>Peptoniphilaceae</taxon>
        <taxon>Urinicoccus</taxon>
    </lineage>
</organism>
<keyword evidence="2" id="KW-1185">Reference proteome</keyword>
<protein>
    <submittedName>
        <fullName evidence="1">Uncharacterized protein</fullName>
    </submittedName>
</protein>
<dbReference type="Pfam" id="PF20353">
    <property type="entry name" value="DUF6648"/>
    <property type="match status" value="1"/>
</dbReference>
<evidence type="ECO:0000313" key="1">
    <source>
        <dbReference type="EMBL" id="VFB16295.1"/>
    </source>
</evidence>
<dbReference type="AlphaFoldDB" id="A0A8H2MEP7"/>